<accession>A0A972VXN0</accession>
<dbReference type="Proteomes" id="UP000754644">
    <property type="component" value="Unassembled WGS sequence"/>
</dbReference>
<comment type="caution">
    <text evidence="2">The sequence shown here is derived from an EMBL/GenBank/DDBJ whole genome shotgun (WGS) entry which is preliminary data.</text>
</comment>
<gene>
    <name evidence="2" type="ORF">HQ497_12545</name>
</gene>
<keyword evidence="1" id="KW-0732">Signal</keyword>
<dbReference type="EMBL" id="JABMOJ010000473">
    <property type="protein sequence ID" value="NQV66183.1"/>
    <property type="molecule type" value="Genomic_DNA"/>
</dbReference>
<protein>
    <recommendedName>
        <fullName evidence="4">Branched-chain amino acid ABC transporter substrate-binding protein</fullName>
    </recommendedName>
</protein>
<reference evidence="2" key="1">
    <citation type="submission" date="2020-05" db="EMBL/GenBank/DDBJ databases">
        <title>Sulfur intermediates as new biogeochemical hubs in an aquatic model microbial ecosystem.</title>
        <authorList>
            <person name="Vigneron A."/>
        </authorList>
    </citation>
    <scope>NUCLEOTIDE SEQUENCE</scope>
    <source>
        <strain evidence="2">Bin.250</strain>
    </source>
</reference>
<evidence type="ECO:0000256" key="1">
    <source>
        <dbReference type="SAM" id="SignalP"/>
    </source>
</evidence>
<sequence>MKTLICALLLLPLICLSLNASASGETMKRVTIGVAGMMKSKTGIT</sequence>
<organism evidence="2 3">
    <name type="scientific">SAR86 cluster bacterium</name>
    <dbReference type="NCBI Taxonomy" id="2030880"/>
    <lineage>
        <taxon>Bacteria</taxon>
        <taxon>Pseudomonadati</taxon>
        <taxon>Pseudomonadota</taxon>
        <taxon>Gammaproteobacteria</taxon>
        <taxon>SAR86 cluster</taxon>
    </lineage>
</organism>
<dbReference type="AlphaFoldDB" id="A0A972VXN0"/>
<evidence type="ECO:0000313" key="2">
    <source>
        <dbReference type="EMBL" id="NQV66183.1"/>
    </source>
</evidence>
<feature type="chain" id="PRO_5037929362" description="Branched-chain amino acid ABC transporter substrate-binding protein" evidence="1">
    <location>
        <begin position="23"/>
        <end position="45"/>
    </location>
</feature>
<name>A0A972VXN0_9GAMM</name>
<proteinExistence type="predicted"/>
<evidence type="ECO:0000313" key="3">
    <source>
        <dbReference type="Proteomes" id="UP000754644"/>
    </source>
</evidence>
<feature type="signal peptide" evidence="1">
    <location>
        <begin position="1"/>
        <end position="22"/>
    </location>
</feature>
<evidence type="ECO:0008006" key="4">
    <source>
        <dbReference type="Google" id="ProtNLM"/>
    </source>
</evidence>